<dbReference type="EMBL" id="CAFBQW010000166">
    <property type="protein sequence ID" value="CAB5068060.1"/>
    <property type="molecule type" value="Genomic_DNA"/>
</dbReference>
<organism evidence="1">
    <name type="scientific">freshwater metagenome</name>
    <dbReference type="NCBI Taxonomy" id="449393"/>
    <lineage>
        <taxon>unclassified sequences</taxon>
        <taxon>metagenomes</taxon>
        <taxon>ecological metagenomes</taxon>
    </lineage>
</organism>
<accession>A0A6J7UPZ1</accession>
<dbReference type="AlphaFoldDB" id="A0A6J7UPZ1"/>
<name>A0A6J7UPZ1_9ZZZZ</name>
<sequence>MLNKQDAQPVGCEGDEQVAKDVSLCIVEARGRLIEQQDRWACSESASEFNQPGVAGGKRTNWLIRERTQIQSLKNQVDLVLGFWIPTICKILRQLGRSTRPASSNLETNLNVLSNSQRREDLESLKGSADAKSGPLMCSYLRDVFSTKTDAARGGSNNTADCVKGGGLACTVWSNQSADATTFDSHGYVAHC</sequence>
<protein>
    <submittedName>
        <fullName evidence="1">Unannotated protein</fullName>
    </submittedName>
</protein>
<proteinExistence type="predicted"/>
<reference evidence="1" key="1">
    <citation type="submission" date="2020-05" db="EMBL/GenBank/DDBJ databases">
        <authorList>
            <person name="Chiriac C."/>
            <person name="Salcher M."/>
            <person name="Ghai R."/>
            <person name="Kavagutti S V."/>
        </authorList>
    </citation>
    <scope>NUCLEOTIDE SEQUENCE</scope>
</reference>
<evidence type="ECO:0000313" key="1">
    <source>
        <dbReference type="EMBL" id="CAB5068060.1"/>
    </source>
</evidence>
<gene>
    <name evidence="1" type="ORF">UFOPK4354_01377</name>
</gene>
<dbReference type="AntiFam" id="ANF00095">
    <property type="entry name" value="Shadow ORF (opposite ABC transporters)"/>
</dbReference>